<evidence type="ECO:0000256" key="5">
    <source>
        <dbReference type="ARBA" id="ARBA00023136"/>
    </source>
</evidence>
<dbReference type="InterPro" id="IPR036138">
    <property type="entry name" value="PBP_dimer_sf"/>
</dbReference>
<dbReference type="InterPro" id="IPR001460">
    <property type="entry name" value="PCN-bd_Tpept"/>
</dbReference>
<dbReference type="EC" id="3.4.16.4" evidence="4"/>
<evidence type="ECO:0000313" key="11">
    <source>
        <dbReference type="EMBL" id="SEO58699.1"/>
    </source>
</evidence>
<dbReference type="PANTHER" id="PTHR30627:SF25">
    <property type="entry name" value="PENICILLIN-BINDING PROTEIN 3"/>
    <property type="match status" value="1"/>
</dbReference>
<dbReference type="InterPro" id="IPR032710">
    <property type="entry name" value="NTF2-like_dom_sf"/>
</dbReference>
<keyword evidence="12" id="KW-1185">Reference proteome</keyword>
<evidence type="ECO:0000256" key="2">
    <source>
        <dbReference type="ARBA" id="ARBA00004752"/>
    </source>
</evidence>
<reference evidence="11 12" key="1">
    <citation type="submission" date="2016-10" db="EMBL/GenBank/DDBJ databases">
        <authorList>
            <person name="de Groot N.N."/>
        </authorList>
    </citation>
    <scope>NUCLEOTIDE SEQUENCE [LARGE SCALE GENOMIC DNA]</scope>
    <source>
        <strain evidence="11 12">CGMCC 1.10434</strain>
    </source>
</reference>
<organism evidence="11 12">
    <name type="scientific">Amphibacillus marinus</name>
    <dbReference type="NCBI Taxonomy" id="872970"/>
    <lineage>
        <taxon>Bacteria</taxon>
        <taxon>Bacillati</taxon>
        <taxon>Bacillota</taxon>
        <taxon>Bacilli</taxon>
        <taxon>Bacillales</taxon>
        <taxon>Bacillaceae</taxon>
        <taxon>Amphibacillus</taxon>
    </lineage>
</organism>
<dbReference type="Gene3D" id="3.40.710.10">
    <property type="entry name" value="DD-peptidase/beta-lactamase superfamily"/>
    <property type="match status" value="1"/>
</dbReference>
<dbReference type="InterPro" id="IPR012338">
    <property type="entry name" value="Beta-lactam/transpept-like"/>
</dbReference>
<feature type="signal peptide" evidence="7">
    <location>
        <begin position="1"/>
        <end position="17"/>
    </location>
</feature>
<dbReference type="AlphaFoldDB" id="A0A1H8QWM9"/>
<feature type="chain" id="PRO_5039200544" description="serine-type D-Ala-D-Ala carboxypeptidase" evidence="7">
    <location>
        <begin position="18"/>
        <end position="672"/>
    </location>
</feature>
<dbReference type="GO" id="GO:0071555">
    <property type="term" value="P:cell wall organization"/>
    <property type="evidence" value="ECO:0007669"/>
    <property type="project" value="TreeGrafter"/>
</dbReference>
<dbReference type="Proteomes" id="UP000199300">
    <property type="component" value="Unassembled WGS sequence"/>
</dbReference>
<dbReference type="STRING" id="872970.SAMN04488134_10976"/>
<dbReference type="InterPro" id="IPR005311">
    <property type="entry name" value="PBP_dimer"/>
</dbReference>
<dbReference type="InterPro" id="IPR050515">
    <property type="entry name" value="Beta-lactam/transpept"/>
</dbReference>
<dbReference type="Gene3D" id="3.30.1390.30">
    <property type="entry name" value="Penicillin-binding protein 2a, domain 3"/>
    <property type="match status" value="1"/>
</dbReference>
<comment type="subcellular location">
    <subcellularLocation>
        <location evidence="1">Membrane</location>
    </subcellularLocation>
</comment>
<dbReference type="InterPro" id="IPR007887">
    <property type="entry name" value="MecA_N"/>
</dbReference>
<dbReference type="GO" id="GO:0008658">
    <property type="term" value="F:penicillin binding"/>
    <property type="evidence" value="ECO:0007669"/>
    <property type="project" value="InterPro"/>
</dbReference>
<accession>A0A1H8QWM9</accession>
<comment type="catalytic activity">
    <reaction evidence="6">
        <text>Preferential cleavage: (Ac)2-L-Lys-D-Ala-|-D-Ala. Also transpeptidation of peptidyl-alanyl moieties that are N-acyl substituents of D-alanine.</text>
        <dbReference type="EC" id="3.4.16.4"/>
    </reaction>
</comment>
<dbReference type="UniPathway" id="UPA00219"/>
<evidence type="ECO:0000259" key="9">
    <source>
        <dbReference type="Pfam" id="PF03717"/>
    </source>
</evidence>
<evidence type="ECO:0000256" key="6">
    <source>
        <dbReference type="ARBA" id="ARBA00034000"/>
    </source>
</evidence>
<dbReference type="RefSeq" id="WP_091498795.1">
    <property type="nucleotide sequence ID" value="NZ_FODJ01000009.1"/>
</dbReference>
<comment type="similarity">
    <text evidence="3">Belongs to the transpeptidase family.</text>
</comment>
<evidence type="ECO:0000259" key="10">
    <source>
        <dbReference type="Pfam" id="PF05223"/>
    </source>
</evidence>
<dbReference type="GO" id="GO:0005886">
    <property type="term" value="C:plasma membrane"/>
    <property type="evidence" value="ECO:0007669"/>
    <property type="project" value="TreeGrafter"/>
</dbReference>
<comment type="pathway">
    <text evidence="2">Cell wall biogenesis; peptidoglycan biosynthesis.</text>
</comment>
<protein>
    <recommendedName>
        <fullName evidence="4">serine-type D-Ala-D-Ala carboxypeptidase</fullName>
        <ecNumber evidence="4">3.4.16.4</ecNumber>
    </recommendedName>
</protein>
<gene>
    <name evidence="11" type="ORF">SAMN04488134_10976</name>
</gene>
<sequence length="672" mass="74349">MKKFLFSYFLMIVIVLAGCADEEVILPEDRLATYLTHWQAEEFPIMYDMLADQVKEEVATEAFIERYEKIYQDIEASNLVITFDVPMTDGEDEEPASVFPIQVSLDSIAGEISFTAEITMIEQLDEDEQSNWFVDWHPGLIFPELEAGGTLQVITTETVRGELFDRFGNGLALNDDVYEIGVDPGLFSNDRNNEIEQIADLLSLSVSAIESALEQGWVTEGVFVPLKTIPSTDQDLREALNAIPPVLQRTITGRAYPYSEAMAHLIGYVGNITAEELEEAEPGRYREHDQLGKRGLEQLFEARLRGERGIRIVAEHNNNRTGIAEIAPQPGEDIMLTIDANIQTALFESYQDEAGTAAAINPVTGETLALVSSPAFDPHLFTYGISQSEYDALIDDPDQPTLNRFASTYSPGSAFKPLTAAIGLNEGVITHDERIEINGLTWSKDGWGNYRVRRVSESSGPVDLHDALVRSDNIFFAQKALAIGNEAFVSQLERFGFGEEQLPYKYPIRSSRVANDSSIDRETLLADSGYGQGEVLMSALHLATTYSTLLNDGSMIQPILEDQEESGVFLAKDLISPEDAAYIRTALRDVVSATNGTARSANIDIVTLSGKTGTAELKQSLDDEDGAENGWFVAYPEEEDIIIAMMVENVQELGGSGYTVNQLRDVFQQLYE</sequence>
<dbReference type="GO" id="GO:0009252">
    <property type="term" value="P:peptidoglycan biosynthetic process"/>
    <property type="evidence" value="ECO:0007669"/>
    <property type="project" value="UniProtKB-UniPathway"/>
</dbReference>
<dbReference type="SUPFAM" id="SSF56519">
    <property type="entry name" value="Penicillin binding protein dimerisation domain"/>
    <property type="match status" value="1"/>
</dbReference>
<dbReference type="PANTHER" id="PTHR30627">
    <property type="entry name" value="PEPTIDOGLYCAN D,D-TRANSPEPTIDASE"/>
    <property type="match status" value="1"/>
</dbReference>
<evidence type="ECO:0000256" key="3">
    <source>
        <dbReference type="ARBA" id="ARBA00007171"/>
    </source>
</evidence>
<feature type="domain" description="Penicillin-binding protein transpeptidase" evidence="8">
    <location>
        <begin position="355"/>
        <end position="661"/>
    </location>
</feature>
<feature type="domain" description="NTF2-like N-terminal transpeptidase" evidence="10">
    <location>
        <begin position="27"/>
        <end position="147"/>
    </location>
</feature>
<dbReference type="Pfam" id="PF05223">
    <property type="entry name" value="MecA_N"/>
    <property type="match status" value="1"/>
</dbReference>
<evidence type="ECO:0000256" key="4">
    <source>
        <dbReference type="ARBA" id="ARBA00012448"/>
    </source>
</evidence>
<evidence type="ECO:0000259" key="8">
    <source>
        <dbReference type="Pfam" id="PF00905"/>
    </source>
</evidence>
<evidence type="ECO:0000256" key="7">
    <source>
        <dbReference type="SAM" id="SignalP"/>
    </source>
</evidence>
<name>A0A1H8QWM9_9BACI</name>
<evidence type="ECO:0000313" key="12">
    <source>
        <dbReference type="Proteomes" id="UP000199300"/>
    </source>
</evidence>
<keyword evidence="7" id="KW-0732">Signal</keyword>
<dbReference type="OrthoDB" id="9766847at2"/>
<dbReference type="Pfam" id="PF00905">
    <property type="entry name" value="Transpeptidase"/>
    <property type="match status" value="1"/>
</dbReference>
<dbReference type="PROSITE" id="PS51257">
    <property type="entry name" value="PROKAR_LIPOPROTEIN"/>
    <property type="match status" value="1"/>
</dbReference>
<evidence type="ECO:0000256" key="1">
    <source>
        <dbReference type="ARBA" id="ARBA00004370"/>
    </source>
</evidence>
<dbReference type="GO" id="GO:0071972">
    <property type="term" value="F:peptidoglycan L,D-transpeptidase activity"/>
    <property type="evidence" value="ECO:0007669"/>
    <property type="project" value="TreeGrafter"/>
</dbReference>
<feature type="domain" description="Penicillin-binding protein dimerisation" evidence="9">
    <location>
        <begin position="159"/>
        <end position="320"/>
    </location>
</feature>
<dbReference type="SUPFAM" id="SSF56601">
    <property type="entry name" value="beta-lactamase/transpeptidase-like"/>
    <property type="match status" value="1"/>
</dbReference>
<dbReference type="Gene3D" id="3.90.1310.10">
    <property type="entry name" value="Penicillin-binding protein 2a (Domain 2)"/>
    <property type="match status" value="1"/>
</dbReference>
<keyword evidence="5" id="KW-0472">Membrane</keyword>
<dbReference type="Pfam" id="PF03717">
    <property type="entry name" value="PBP_dimer"/>
    <property type="match status" value="1"/>
</dbReference>
<dbReference type="SUPFAM" id="SSF54427">
    <property type="entry name" value="NTF2-like"/>
    <property type="match status" value="1"/>
</dbReference>
<proteinExistence type="inferred from homology"/>
<dbReference type="EMBL" id="FODJ01000009">
    <property type="protein sequence ID" value="SEO58699.1"/>
    <property type="molecule type" value="Genomic_DNA"/>
</dbReference>
<dbReference type="GO" id="GO:0046677">
    <property type="term" value="P:response to antibiotic"/>
    <property type="evidence" value="ECO:0007669"/>
    <property type="project" value="InterPro"/>
</dbReference>
<dbReference type="Gene3D" id="3.10.450.100">
    <property type="entry name" value="NTF2-like, domain 1"/>
    <property type="match status" value="1"/>
</dbReference>
<dbReference type="GO" id="GO:0009002">
    <property type="term" value="F:serine-type D-Ala-D-Ala carboxypeptidase activity"/>
    <property type="evidence" value="ECO:0007669"/>
    <property type="project" value="UniProtKB-EC"/>
</dbReference>